<dbReference type="Pfam" id="PF02932">
    <property type="entry name" value="Neur_chan_memb"/>
    <property type="match status" value="1"/>
</dbReference>
<evidence type="ECO:0000256" key="5">
    <source>
        <dbReference type="RuleBase" id="RU000687"/>
    </source>
</evidence>
<protein>
    <submittedName>
        <fullName evidence="9">Uncharacterized protein</fullName>
    </submittedName>
</protein>
<keyword evidence="4 5" id="KW-0472">Membrane</keyword>
<dbReference type="InterPro" id="IPR006201">
    <property type="entry name" value="Neur_channel"/>
</dbReference>
<feature type="transmembrane region" description="Helical" evidence="5">
    <location>
        <begin position="6"/>
        <end position="22"/>
    </location>
</feature>
<feature type="transmembrane region" description="Helical" evidence="5">
    <location>
        <begin position="288"/>
        <end position="314"/>
    </location>
</feature>
<dbReference type="InterPro" id="IPR006202">
    <property type="entry name" value="Neur_chan_lig-bd"/>
</dbReference>
<feature type="domain" description="Neurotransmitter-gated ion-channel transmembrane" evidence="8">
    <location>
        <begin position="234"/>
        <end position="370"/>
    </location>
</feature>
<dbReference type="Proteomes" id="UP001186944">
    <property type="component" value="Unassembled WGS sequence"/>
</dbReference>
<dbReference type="EMBL" id="VSWD01000003">
    <property type="protein sequence ID" value="KAK3106060.1"/>
    <property type="molecule type" value="Genomic_DNA"/>
</dbReference>
<keyword evidence="5" id="KW-0813">Transport</keyword>
<feature type="transmembrane region" description="Helical" evidence="5">
    <location>
        <begin position="227"/>
        <end position="252"/>
    </location>
</feature>
<accession>A0AA88YI97</accession>
<dbReference type="SUPFAM" id="SSF63712">
    <property type="entry name" value="Nicotinic receptor ligand binding domain-like"/>
    <property type="match status" value="1"/>
</dbReference>
<organism evidence="9 10">
    <name type="scientific">Pinctada imbricata</name>
    <name type="common">Atlantic pearl-oyster</name>
    <name type="synonym">Pinctada martensii</name>
    <dbReference type="NCBI Taxonomy" id="66713"/>
    <lineage>
        <taxon>Eukaryota</taxon>
        <taxon>Metazoa</taxon>
        <taxon>Spiralia</taxon>
        <taxon>Lophotrochozoa</taxon>
        <taxon>Mollusca</taxon>
        <taxon>Bivalvia</taxon>
        <taxon>Autobranchia</taxon>
        <taxon>Pteriomorphia</taxon>
        <taxon>Pterioida</taxon>
        <taxon>Pterioidea</taxon>
        <taxon>Pteriidae</taxon>
        <taxon>Pinctada</taxon>
    </lineage>
</organism>
<sequence length="420" mass="48020">MKAYITYFVIFMTFVACVYGQTPQDFKDWMASDTWSTYNKKIFPRSDQTENITVDVKFYLIAITDFDELGGQMESVGYIVVKWTNDFLTWNTPANLTQVLLPQENFWLPSMVVSNSVQSLNEQGHKSYRVKVKNTGECEWIVGVVSRTACPVDVSYYPFDKQECEVIFNPWGYNDNQISLMSSETEVDLSHYMGNVEWDITSTAIESKSISSSSYLKFKINISRIPGFFLVNMVVPILILGLLNGLVFLLPADSGERVGFAITAFLTFAVFLTMVSENLPKAAQPMSLLCYFLTLMLVMSAISTLITIMTMRVYHQDADSDVPKWLRHVVSFITCRKCKKWCKRKKKRNRDNDDSDDSSDDEEDELDEAKTEKKEDVFDDLKGISWKNVGVMLDMFFFMLFIIGTVVISVFFLIPLATSS</sequence>
<feature type="transmembrane region" description="Helical" evidence="5">
    <location>
        <begin position="258"/>
        <end position="276"/>
    </location>
</feature>
<gene>
    <name evidence="9" type="ORF">FSP39_011792</name>
</gene>
<dbReference type="InterPro" id="IPR018000">
    <property type="entry name" value="Neurotransmitter_ion_chnl_CS"/>
</dbReference>
<dbReference type="PROSITE" id="PS00236">
    <property type="entry name" value="NEUROTR_ION_CHANNEL"/>
    <property type="match status" value="1"/>
</dbReference>
<evidence type="ECO:0000259" key="8">
    <source>
        <dbReference type="Pfam" id="PF02932"/>
    </source>
</evidence>
<dbReference type="PANTHER" id="PTHR18945">
    <property type="entry name" value="NEUROTRANSMITTER GATED ION CHANNEL"/>
    <property type="match status" value="1"/>
</dbReference>
<comment type="subcellular location">
    <subcellularLocation>
        <location evidence="1">Membrane</location>
        <topology evidence="1">Multi-pass membrane protein</topology>
    </subcellularLocation>
</comment>
<evidence type="ECO:0000313" key="9">
    <source>
        <dbReference type="EMBL" id="KAK3106060.1"/>
    </source>
</evidence>
<comment type="caution">
    <text evidence="9">The sequence shown here is derived from an EMBL/GenBank/DDBJ whole genome shotgun (WGS) entry which is preliminary data.</text>
</comment>
<feature type="region of interest" description="Disordered" evidence="6">
    <location>
        <begin position="348"/>
        <end position="369"/>
    </location>
</feature>
<keyword evidence="5" id="KW-0406">Ion transport</keyword>
<dbReference type="GO" id="GO:0005230">
    <property type="term" value="F:extracellular ligand-gated monoatomic ion channel activity"/>
    <property type="evidence" value="ECO:0007669"/>
    <property type="project" value="InterPro"/>
</dbReference>
<reference evidence="9" key="1">
    <citation type="submission" date="2019-08" db="EMBL/GenBank/DDBJ databases">
        <title>The improved chromosome-level genome for the pearl oyster Pinctada fucata martensii using PacBio sequencing and Hi-C.</title>
        <authorList>
            <person name="Zheng Z."/>
        </authorList>
    </citation>
    <scope>NUCLEOTIDE SEQUENCE</scope>
    <source>
        <strain evidence="9">ZZ-2019</strain>
        <tissue evidence="9">Adductor muscle</tissue>
    </source>
</reference>
<dbReference type="GO" id="GO:0016020">
    <property type="term" value="C:membrane"/>
    <property type="evidence" value="ECO:0007669"/>
    <property type="project" value="UniProtKB-SubCell"/>
</dbReference>
<dbReference type="InterPro" id="IPR038050">
    <property type="entry name" value="Neuro_actylchol_rec"/>
</dbReference>
<evidence type="ECO:0000256" key="2">
    <source>
        <dbReference type="ARBA" id="ARBA00022692"/>
    </source>
</evidence>
<evidence type="ECO:0000259" key="7">
    <source>
        <dbReference type="Pfam" id="PF02931"/>
    </source>
</evidence>
<keyword evidence="5" id="KW-0407">Ion channel</keyword>
<keyword evidence="10" id="KW-1185">Reference proteome</keyword>
<dbReference type="AlphaFoldDB" id="A0AA88YI97"/>
<dbReference type="SUPFAM" id="SSF90112">
    <property type="entry name" value="Neurotransmitter-gated ion-channel transmembrane pore"/>
    <property type="match status" value="1"/>
</dbReference>
<dbReference type="Pfam" id="PF02931">
    <property type="entry name" value="Neur_chan_LBD"/>
    <property type="match status" value="1"/>
</dbReference>
<comment type="similarity">
    <text evidence="5">Belongs to the ligand-gated ion channel (TC 1.A.9) family.</text>
</comment>
<dbReference type="FunFam" id="2.70.170.10:FF:000028">
    <property type="entry name" value="AcetylCholine Receptor"/>
    <property type="match status" value="1"/>
</dbReference>
<dbReference type="InterPro" id="IPR036734">
    <property type="entry name" value="Neur_chan_lig-bd_sf"/>
</dbReference>
<dbReference type="GO" id="GO:0004888">
    <property type="term" value="F:transmembrane signaling receptor activity"/>
    <property type="evidence" value="ECO:0007669"/>
    <property type="project" value="InterPro"/>
</dbReference>
<dbReference type="InterPro" id="IPR036719">
    <property type="entry name" value="Neuro-gated_channel_TM_sf"/>
</dbReference>
<feature type="compositionally biased region" description="Acidic residues" evidence="6">
    <location>
        <begin position="353"/>
        <end position="367"/>
    </location>
</feature>
<dbReference type="PROSITE" id="PS51257">
    <property type="entry name" value="PROKAR_LIPOPROTEIN"/>
    <property type="match status" value="1"/>
</dbReference>
<evidence type="ECO:0000256" key="4">
    <source>
        <dbReference type="ARBA" id="ARBA00023136"/>
    </source>
</evidence>
<dbReference type="InterPro" id="IPR006029">
    <property type="entry name" value="Neurotrans-gated_channel_TM"/>
</dbReference>
<dbReference type="CDD" id="cd18989">
    <property type="entry name" value="LGIC_ECD_cation"/>
    <property type="match status" value="1"/>
</dbReference>
<keyword evidence="3 5" id="KW-1133">Transmembrane helix</keyword>
<dbReference type="Gene3D" id="2.70.170.10">
    <property type="entry name" value="Neurotransmitter-gated ion-channel ligand-binding domain"/>
    <property type="match status" value="1"/>
</dbReference>
<dbReference type="PRINTS" id="PR00252">
    <property type="entry name" value="NRIONCHANNEL"/>
</dbReference>
<proteinExistence type="inferred from homology"/>
<feature type="domain" description="Neurotransmitter-gated ion-channel ligand-binding" evidence="7">
    <location>
        <begin position="33"/>
        <end position="224"/>
    </location>
</feature>
<evidence type="ECO:0000256" key="1">
    <source>
        <dbReference type="ARBA" id="ARBA00004141"/>
    </source>
</evidence>
<dbReference type="Gene3D" id="1.20.58.390">
    <property type="entry name" value="Neurotransmitter-gated ion-channel transmembrane domain"/>
    <property type="match status" value="1"/>
</dbReference>
<name>A0AA88YI97_PINIB</name>
<evidence type="ECO:0000256" key="3">
    <source>
        <dbReference type="ARBA" id="ARBA00022989"/>
    </source>
</evidence>
<evidence type="ECO:0000313" key="10">
    <source>
        <dbReference type="Proteomes" id="UP001186944"/>
    </source>
</evidence>
<keyword evidence="2 5" id="KW-0812">Transmembrane</keyword>
<dbReference type="CDD" id="cd19051">
    <property type="entry name" value="LGIC_TM_cation"/>
    <property type="match status" value="1"/>
</dbReference>
<evidence type="ECO:0000256" key="6">
    <source>
        <dbReference type="SAM" id="MobiDB-lite"/>
    </source>
</evidence>
<feature type="transmembrane region" description="Helical" evidence="5">
    <location>
        <begin position="395"/>
        <end position="417"/>
    </location>
</feature>